<sequence length="246" mass="27426">MIKQTMGSPGSTEVPAAYKAYGARRGFNPAPFHRLRQFWCGEPGRGKSEFVMNIPDCAVLDFDLGGRNIVHQSAVHFPMIDTQGQRSWVTTTGLIDKLVEDKLKGTSPFKMVAFDTVDNWFNSEVKHLTWLYNRGAKPADQYASALDKADKGATYRKLKDSIMIPLRRLADVGYGWILTSHIRKATDDDGRVILSSTLPPSVRTAIGAECEIVAQFDRRVVHPMTSKKVRGEEITVPDTSQPKTVE</sequence>
<gene>
    <name evidence="1" type="ORF">S01H1_43137</name>
</gene>
<feature type="non-terminal residue" evidence="1">
    <location>
        <position position="246"/>
    </location>
</feature>
<organism evidence="1">
    <name type="scientific">marine sediment metagenome</name>
    <dbReference type="NCBI Taxonomy" id="412755"/>
    <lineage>
        <taxon>unclassified sequences</taxon>
        <taxon>metagenomes</taxon>
        <taxon>ecological metagenomes</taxon>
    </lineage>
</organism>
<accession>X0V1Z2</accession>
<dbReference type="AlphaFoldDB" id="X0V1Z2"/>
<evidence type="ECO:0000313" key="1">
    <source>
        <dbReference type="EMBL" id="GAG12114.1"/>
    </source>
</evidence>
<protein>
    <submittedName>
        <fullName evidence="1">Uncharacterized protein</fullName>
    </submittedName>
</protein>
<name>X0V1Z2_9ZZZZ</name>
<proteinExistence type="predicted"/>
<comment type="caution">
    <text evidence="1">The sequence shown here is derived from an EMBL/GenBank/DDBJ whole genome shotgun (WGS) entry which is preliminary data.</text>
</comment>
<dbReference type="EMBL" id="BARS01027460">
    <property type="protein sequence ID" value="GAG12114.1"/>
    <property type="molecule type" value="Genomic_DNA"/>
</dbReference>
<reference evidence="1" key="1">
    <citation type="journal article" date="2014" name="Front. Microbiol.">
        <title>High frequency of phylogenetically diverse reductive dehalogenase-homologous genes in deep subseafloor sedimentary metagenomes.</title>
        <authorList>
            <person name="Kawai M."/>
            <person name="Futagami T."/>
            <person name="Toyoda A."/>
            <person name="Takaki Y."/>
            <person name="Nishi S."/>
            <person name="Hori S."/>
            <person name="Arai W."/>
            <person name="Tsubouchi T."/>
            <person name="Morono Y."/>
            <person name="Uchiyama I."/>
            <person name="Ito T."/>
            <person name="Fujiyama A."/>
            <person name="Inagaki F."/>
            <person name="Takami H."/>
        </authorList>
    </citation>
    <scope>NUCLEOTIDE SEQUENCE</scope>
    <source>
        <strain evidence="1">Expedition CK06-06</strain>
    </source>
</reference>
<dbReference type="Pfam" id="PF13479">
    <property type="entry name" value="AAA_24"/>
    <property type="match status" value="1"/>
</dbReference>